<evidence type="ECO:0000256" key="1">
    <source>
        <dbReference type="SAM" id="Phobius"/>
    </source>
</evidence>
<feature type="transmembrane region" description="Helical" evidence="1">
    <location>
        <begin position="136"/>
        <end position="156"/>
    </location>
</feature>
<organism evidence="2 3">
    <name type="scientific">Hymenobacter mucosus</name>
    <dbReference type="NCBI Taxonomy" id="1411120"/>
    <lineage>
        <taxon>Bacteria</taxon>
        <taxon>Pseudomonadati</taxon>
        <taxon>Bacteroidota</taxon>
        <taxon>Cytophagia</taxon>
        <taxon>Cytophagales</taxon>
        <taxon>Hymenobacteraceae</taxon>
        <taxon>Hymenobacter</taxon>
    </lineage>
</organism>
<dbReference type="Proteomes" id="UP000198310">
    <property type="component" value="Unassembled WGS sequence"/>
</dbReference>
<dbReference type="RefSeq" id="WP_089331865.1">
    <property type="nucleotide sequence ID" value="NZ_FZNS01000002.1"/>
</dbReference>
<evidence type="ECO:0000313" key="2">
    <source>
        <dbReference type="EMBL" id="SNR40848.1"/>
    </source>
</evidence>
<accession>A0A238W2X1</accession>
<evidence type="ECO:0000313" key="3">
    <source>
        <dbReference type="Proteomes" id="UP000198310"/>
    </source>
</evidence>
<reference evidence="3" key="1">
    <citation type="submission" date="2017-06" db="EMBL/GenBank/DDBJ databases">
        <authorList>
            <person name="Varghese N."/>
            <person name="Submissions S."/>
        </authorList>
    </citation>
    <scope>NUCLEOTIDE SEQUENCE [LARGE SCALE GENOMIC DNA]</scope>
    <source>
        <strain evidence="3">DSM 28041</strain>
    </source>
</reference>
<feature type="transmembrane region" description="Helical" evidence="1">
    <location>
        <begin position="376"/>
        <end position="394"/>
    </location>
</feature>
<feature type="transmembrane region" description="Helical" evidence="1">
    <location>
        <begin position="165"/>
        <end position="185"/>
    </location>
</feature>
<sequence>MWRGPFLLLALLTALAVGLAGWHYFTGDDEVLPIRPVAQLTPVPITVGTVAVGLEKLPVQANGYVITQTYDVAGPYVQPTAALILVGLLGVALAYWLAVVSTLERPAFVAGIGLVIFLLMSLNADLLGIFAEREQYFLIMSLLLLIGPAFAFHAFWPQIGFGQRLLTFAVLVAALGTLLFARSHYPADVTALHLTAFFTMSGAVAVLLLILWVAYENIHGLLWLNTQADAPSGRFGLLPFLLTSLLYLGTCFLYYWNNGELLILPGWHLDPLVLLVPAVAIGWLGLRRRATTYAEWVPYWPGMSYLYITLVLLTATVLGYAFATANDPLLTAARDVIALAFLTIGSSFLLYVLVNFGPLLRQKLPVYRVIYEPRRFPFFAMYLLGLAALGAVELRNNFFIVDQARAAYFNNLGDLTRLQSELAPEQEGLALLAERYYAESDAIDFHNHKASLGRAALYRFRLQRQNEINILRRALGRRPSEKISLRLAALYNQPADFFDRLAALREGLKATPQSAALNSDLAQLYSRTSLTDSVAFYQKRAEAYATTAVTRHVLQANQLAAQITVAPQDQDRSLVDKLLDEEDDAVQSNVLLRWHQLPHNSSNGGPKWPQPDTTQALTETQFARFYHAALLRPQLTKATVDTSFAPVLTALGQHPGNAPYLDQLTFLRAYTQHYGGRPVAAQATLTPLATGSSIGTAYYQHLQGLWLLEQHLPALAAGRLEQARQNGNTAAALPAAYALALTNQPDSARHIARQLMASAGSSASSGAATLLAILDPDFRNQYTQAPDSLRVQYLVVRGDELPAADILTAAQISTTPTGRNAALLAQLPRAIRADQLSAVAQVLQKYAPAVTTPQASPWNVLRGELYASQRNWTALRDLTRTGTFTGLDRGWLVYFQAAVAEAEKKPEAAARLYAQVVREAPYVDAGVAAAANFHTTRRDFNAAYNTLLRGIEYDPESTILLKEYILAAIAIGLNEYTIVPLEHLGALLSPEEYATFRSEVAKRRDARAASGAPWN</sequence>
<dbReference type="EMBL" id="FZNS01000002">
    <property type="protein sequence ID" value="SNR40848.1"/>
    <property type="molecule type" value="Genomic_DNA"/>
</dbReference>
<feature type="transmembrane region" description="Helical" evidence="1">
    <location>
        <begin position="235"/>
        <end position="256"/>
    </location>
</feature>
<keyword evidence="1" id="KW-0812">Transmembrane</keyword>
<keyword evidence="1" id="KW-0472">Membrane</keyword>
<keyword evidence="3" id="KW-1185">Reference proteome</keyword>
<feature type="transmembrane region" description="Helical" evidence="1">
    <location>
        <begin position="305"/>
        <end position="324"/>
    </location>
</feature>
<proteinExistence type="predicted"/>
<feature type="transmembrane region" description="Helical" evidence="1">
    <location>
        <begin position="191"/>
        <end position="215"/>
    </location>
</feature>
<feature type="transmembrane region" description="Helical" evidence="1">
    <location>
        <begin position="80"/>
        <end position="100"/>
    </location>
</feature>
<name>A0A238W2X1_9BACT</name>
<feature type="transmembrane region" description="Helical" evidence="1">
    <location>
        <begin position="107"/>
        <end position="130"/>
    </location>
</feature>
<gene>
    <name evidence="2" type="ORF">SAMN06269173_102176</name>
</gene>
<feature type="transmembrane region" description="Helical" evidence="1">
    <location>
        <begin position="262"/>
        <end position="284"/>
    </location>
</feature>
<protein>
    <recommendedName>
        <fullName evidence="4">Tetratricopeptide repeat-containing protein</fullName>
    </recommendedName>
</protein>
<dbReference type="AlphaFoldDB" id="A0A238W2X1"/>
<evidence type="ECO:0008006" key="4">
    <source>
        <dbReference type="Google" id="ProtNLM"/>
    </source>
</evidence>
<feature type="transmembrane region" description="Helical" evidence="1">
    <location>
        <begin position="336"/>
        <end position="356"/>
    </location>
</feature>
<keyword evidence="1" id="KW-1133">Transmembrane helix</keyword>